<sequence>MTERRVRGSGGVKAGLAHDSAEHRASRFPHTTAIIRHNGARRRGVGTDGKPLEDSDHKMAAWGPSGA</sequence>
<dbReference type="Proteomes" id="UP001066276">
    <property type="component" value="Chromosome 1_1"/>
</dbReference>
<feature type="compositionally biased region" description="Basic and acidic residues" evidence="1">
    <location>
        <begin position="50"/>
        <end position="59"/>
    </location>
</feature>
<comment type="caution">
    <text evidence="2">The sequence shown here is derived from an EMBL/GenBank/DDBJ whole genome shotgun (WGS) entry which is preliminary data.</text>
</comment>
<keyword evidence="3" id="KW-1185">Reference proteome</keyword>
<proteinExistence type="predicted"/>
<organism evidence="2 3">
    <name type="scientific">Pleurodeles waltl</name>
    <name type="common">Iberian ribbed newt</name>
    <dbReference type="NCBI Taxonomy" id="8319"/>
    <lineage>
        <taxon>Eukaryota</taxon>
        <taxon>Metazoa</taxon>
        <taxon>Chordata</taxon>
        <taxon>Craniata</taxon>
        <taxon>Vertebrata</taxon>
        <taxon>Euteleostomi</taxon>
        <taxon>Amphibia</taxon>
        <taxon>Batrachia</taxon>
        <taxon>Caudata</taxon>
        <taxon>Salamandroidea</taxon>
        <taxon>Salamandridae</taxon>
        <taxon>Pleurodelinae</taxon>
        <taxon>Pleurodeles</taxon>
    </lineage>
</organism>
<accession>A0AAV7WWE9</accession>
<gene>
    <name evidence="2" type="ORF">NDU88_004387</name>
</gene>
<name>A0AAV7WWE9_PLEWA</name>
<dbReference type="AlphaFoldDB" id="A0AAV7WWE9"/>
<evidence type="ECO:0000313" key="3">
    <source>
        <dbReference type="Proteomes" id="UP001066276"/>
    </source>
</evidence>
<feature type="region of interest" description="Disordered" evidence="1">
    <location>
        <begin position="1"/>
        <end position="67"/>
    </location>
</feature>
<evidence type="ECO:0000313" key="2">
    <source>
        <dbReference type="EMBL" id="KAJ1216788.1"/>
    </source>
</evidence>
<evidence type="ECO:0000256" key="1">
    <source>
        <dbReference type="SAM" id="MobiDB-lite"/>
    </source>
</evidence>
<protein>
    <submittedName>
        <fullName evidence="2">Uncharacterized protein</fullName>
    </submittedName>
</protein>
<reference evidence="2" key="1">
    <citation type="journal article" date="2022" name="bioRxiv">
        <title>Sequencing and chromosome-scale assembly of the giantPleurodeles waltlgenome.</title>
        <authorList>
            <person name="Brown T."/>
            <person name="Elewa A."/>
            <person name="Iarovenko S."/>
            <person name="Subramanian E."/>
            <person name="Araus A.J."/>
            <person name="Petzold A."/>
            <person name="Susuki M."/>
            <person name="Suzuki K.-i.T."/>
            <person name="Hayashi T."/>
            <person name="Toyoda A."/>
            <person name="Oliveira C."/>
            <person name="Osipova E."/>
            <person name="Leigh N.D."/>
            <person name="Simon A."/>
            <person name="Yun M.H."/>
        </authorList>
    </citation>
    <scope>NUCLEOTIDE SEQUENCE</scope>
    <source>
        <strain evidence="2">20211129_DDA</strain>
        <tissue evidence="2">Liver</tissue>
    </source>
</reference>
<dbReference type="EMBL" id="JANPWB010000001">
    <property type="protein sequence ID" value="KAJ1216788.1"/>
    <property type="molecule type" value="Genomic_DNA"/>
</dbReference>